<dbReference type="Proteomes" id="UP000175691">
    <property type="component" value="Unassembled WGS sequence"/>
</dbReference>
<dbReference type="Pfam" id="PF02900">
    <property type="entry name" value="LigB"/>
    <property type="match status" value="1"/>
</dbReference>
<evidence type="ECO:0000256" key="5">
    <source>
        <dbReference type="ARBA" id="ARBA00023002"/>
    </source>
</evidence>
<dbReference type="EMBL" id="MDHN01000003">
    <property type="protein sequence ID" value="OFC72602.1"/>
    <property type="molecule type" value="Genomic_DNA"/>
</dbReference>
<evidence type="ECO:0000256" key="2">
    <source>
        <dbReference type="ARBA" id="ARBA00007581"/>
    </source>
</evidence>
<dbReference type="GO" id="GO:0016702">
    <property type="term" value="F:oxidoreductase activity, acting on single donors with incorporation of molecular oxygen, incorporation of two atoms of oxygen"/>
    <property type="evidence" value="ECO:0007669"/>
    <property type="project" value="UniProtKB-ARBA"/>
</dbReference>
<dbReference type="SUPFAM" id="SSF53213">
    <property type="entry name" value="LigB-like"/>
    <property type="match status" value="1"/>
</dbReference>
<comment type="similarity">
    <text evidence="2">Belongs to the DODA-type extradiol aromatic ring-opening dioxygenase family.</text>
</comment>
<dbReference type="GO" id="GO:0008270">
    <property type="term" value="F:zinc ion binding"/>
    <property type="evidence" value="ECO:0007669"/>
    <property type="project" value="InterPro"/>
</dbReference>
<feature type="domain" description="Extradiol ring-cleavage dioxygenase class III enzyme subunit B" evidence="6">
    <location>
        <begin position="31"/>
        <end position="247"/>
    </location>
</feature>
<dbReference type="PANTHER" id="PTHR30096">
    <property type="entry name" value="4,5-DOPA DIOXYGENASE EXTRADIOL-LIKE PROTEIN"/>
    <property type="match status" value="1"/>
</dbReference>
<organism evidence="7 8">
    <name type="scientific">Alteromonas confluentis</name>
    <dbReference type="NCBI Taxonomy" id="1656094"/>
    <lineage>
        <taxon>Bacteria</taxon>
        <taxon>Pseudomonadati</taxon>
        <taxon>Pseudomonadota</taxon>
        <taxon>Gammaproteobacteria</taxon>
        <taxon>Alteromonadales</taxon>
        <taxon>Alteromonadaceae</taxon>
        <taxon>Alteromonas/Salinimonas group</taxon>
        <taxon>Alteromonas</taxon>
    </lineage>
</organism>
<dbReference type="InterPro" id="IPR004183">
    <property type="entry name" value="Xdiol_dOase_suB"/>
</dbReference>
<evidence type="ECO:0000313" key="8">
    <source>
        <dbReference type="Proteomes" id="UP000175691"/>
    </source>
</evidence>
<dbReference type="GO" id="GO:0008198">
    <property type="term" value="F:ferrous iron binding"/>
    <property type="evidence" value="ECO:0007669"/>
    <property type="project" value="InterPro"/>
</dbReference>
<keyword evidence="5" id="KW-0560">Oxidoreductase</keyword>
<gene>
    <name evidence="7" type="ORF">BFC18_01740</name>
</gene>
<accession>A0A1E7ZGN5</accession>
<dbReference type="InterPro" id="IPR014436">
    <property type="entry name" value="Extradiol_dOase_DODA"/>
</dbReference>
<comment type="caution">
    <text evidence="7">The sequence shown here is derived from an EMBL/GenBank/DDBJ whole genome shotgun (WGS) entry which is preliminary data.</text>
</comment>
<evidence type="ECO:0000256" key="1">
    <source>
        <dbReference type="ARBA" id="ARBA00001947"/>
    </source>
</evidence>
<dbReference type="PIRSF" id="PIRSF006157">
    <property type="entry name" value="Doxgns_DODA"/>
    <property type="match status" value="1"/>
</dbReference>
<reference evidence="7" key="1">
    <citation type="submission" date="2016-08" db="EMBL/GenBank/DDBJ databases">
        <authorList>
            <person name="Seilhamer J.J."/>
        </authorList>
    </citation>
    <scope>NUCLEOTIDE SEQUENCE [LARGE SCALE GENOMIC DNA]</scope>
    <source>
        <strain evidence="7">KCTC 42603</strain>
    </source>
</reference>
<name>A0A1E7ZGN5_9ALTE</name>
<dbReference type="AlphaFoldDB" id="A0A1E7ZGN5"/>
<keyword evidence="7" id="KW-0223">Dioxygenase</keyword>
<sequence>MTMTPSNILYLSHGGGPFPLLGEPSHQHMVEQLKAVTATIAKPKRILLISAHWEESSFTVTGNPQPDLIYDYYGFPEEAYRIQYPAEGDPEFAAALSEAAWKSGTKIAIDPKRGYDHGMFVPLKLMYPDADVPVVQLSLAASLNASLHVRLGEALQAADLTDTLVIGSGFSFHNMKAFFRHIPSADEQNDAFQYWLKETVESESLSEGQRAERLINWETTAPHARFCHPREEHLLPLHVCYGLANQKASRVEQTDIAGKTATLALW</sequence>
<evidence type="ECO:0000256" key="4">
    <source>
        <dbReference type="ARBA" id="ARBA00022833"/>
    </source>
</evidence>
<keyword evidence="4" id="KW-0862">Zinc</keyword>
<comment type="cofactor">
    <cofactor evidence="1">
        <name>Zn(2+)</name>
        <dbReference type="ChEBI" id="CHEBI:29105"/>
    </cofactor>
</comment>
<dbReference type="CDD" id="cd07363">
    <property type="entry name" value="45_DOPA_Dioxygenase"/>
    <property type="match status" value="1"/>
</dbReference>
<evidence type="ECO:0000256" key="3">
    <source>
        <dbReference type="ARBA" id="ARBA00022723"/>
    </source>
</evidence>
<evidence type="ECO:0000313" key="7">
    <source>
        <dbReference type="EMBL" id="OFC72602.1"/>
    </source>
</evidence>
<dbReference type="Gene3D" id="3.40.830.10">
    <property type="entry name" value="LigB-like"/>
    <property type="match status" value="1"/>
</dbReference>
<evidence type="ECO:0000259" key="6">
    <source>
        <dbReference type="Pfam" id="PF02900"/>
    </source>
</evidence>
<protein>
    <submittedName>
        <fullName evidence="7">Dioxygenase</fullName>
    </submittedName>
</protein>
<dbReference type="PANTHER" id="PTHR30096:SF0">
    <property type="entry name" value="4,5-DOPA DIOXYGENASE EXTRADIOL-LIKE PROTEIN"/>
    <property type="match status" value="1"/>
</dbReference>
<proteinExistence type="inferred from homology"/>
<dbReference type="RefSeq" id="WP_070123226.1">
    <property type="nucleotide sequence ID" value="NZ_MDHN01000003.1"/>
</dbReference>
<keyword evidence="8" id="KW-1185">Reference proteome</keyword>
<keyword evidence="3" id="KW-0479">Metal-binding</keyword>
<dbReference type="STRING" id="1656094.BFC18_01740"/>